<keyword evidence="1" id="KW-0812">Transmembrane</keyword>
<sequence>MSLSVLLYLTLSLTAIYNNMVVSIQTWEDFYAYMVPSAAVVAANWASHTLETVVLTLVYVQVFRGVIRPQTFRRVHRICVGVGVLLACLLVAVHITDTVYTRALYAKGIDYLVNTGITEYIREREYVTQAYLCLDLCAIVLMTLVVVALAYMRKAVSGASSNIKSSQHNTRREIKKIDVLPVVYLLDALSMSVLWVVTQSYNGDMSKWQASYTKLTFIFASTMGCVCLCTVLYPASQGRKGRGPAKYAPAREAQRHFHHGNTINGMTEVSCV</sequence>
<keyword evidence="3" id="KW-1185">Reference proteome</keyword>
<evidence type="ECO:0000313" key="3">
    <source>
        <dbReference type="Proteomes" id="UP000265618"/>
    </source>
</evidence>
<keyword evidence="1" id="KW-1133">Transmembrane helix</keyword>
<reference evidence="2 3" key="1">
    <citation type="journal article" date="2018" name="PLoS ONE">
        <title>The draft genome of Kipferlia bialata reveals reductive genome evolution in fornicate parasites.</title>
        <authorList>
            <person name="Tanifuji G."/>
            <person name="Takabayashi S."/>
            <person name="Kume K."/>
            <person name="Takagi M."/>
            <person name="Nakayama T."/>
            <person name="Kamikawa R."/>
            <person name="Inagaki Y."/>
            <person name="Hashimoto T."/>
        </authorList>
    </citation>
    <scope>NUCLEOTIDE SEQUENCE [LARGE SCALE GENOMIC DNA]</scope>
    <source>
        <strain evidence="2">NY0173</strain>
    </source>
</reference>
<keyword evidence="1" id="KW-0472">Membrane</keyword>
<accession>A0A9K3GFC7</accession>
<organism evidence="2 3">
    <name type="scientific">Kipferlia bialata</name>
    <dbReference type="NCBI Taxonomy" id="797122"/>
    <lineage>
        <taxon>Eukaryota</taxon>
        <taxon>Metamonada</taxon>
        <taxon>Carpediemonas-like organisms</taxon>
        <taxon>Kipferlia</taxon>
    </lineage>
</organism>
<feature type="transmembrane region" description="Helical" evidence="1">
    <location>
        <begin position="39"/>
        <end position="63"/>
    </location>
</feature>
<dbReference type="EMBL" id="BDIP01000156">
    <property type="protein sequence ID" value="GIQ80370.1"/>
    <property type="molecule type" value="Genomic_DNA"/>
</dbReference>
<proteinExistence type="predicted"/>
<name>A0A9K3GFC7_9EUKA</name>
<dbReference type="Proteomes" id="UP000265618">
    <property type="component" value="Unassembled WGS sequence"/>
</dbReference>
<evidence type="ECO:0000256" key="1">
    <source>
        <dbReference type="SAM" id="Phobius"/>
    </source>
</evidence>
<feature type="transmembrane region" description="Helical" evidence="1">
    <location>
        <begin position="179"/>
        <end position="197"/>
    </location>
</feature>
<evidence type="ECO:0000313" key="2">
    <source>
        <dbReference type="EMBL" id="GIQ80370.1"/>
    </source>
</evidence>
<comment type="caution">
    <text evidence="2">The sequence shown here is derived from an EMBL/GenBank/DDBJ whole genome shotgun (WGS) entry which is preliminary data.</text>
</comment>
<feature type="transmembrane region" description="Helical" evidence="1">
    <location>
        <begin position="75"/>
        <end position="95"/>
    </location>
</feature>
<feature type="transmembrane region" description="Helical" evidence="1">
    <location>
        <begin position="217"/>
        <end position="236"/>
    </location>
</feature>
<feature type="transmembrane region" description="Helical" evidence="1">
    <location>
        <begin position="129"/>
        <end position="151"/>
    </location>
</feature>
<protein>
    <submittedName>
        <fullName evidence="2">Uncharacterized protein</fullName>
    </submittedName>
</protein>
<gene>
    <name evidence="2" type="ORF">KIPB_001160</name>
</gene>
<dbReference type="AlphaFoldDB" id="A0A9K3GFC7"/>